<evidence type="ECO:0000313" key="1">
    <source>
        <dbReference type="EMBL" id="CAD6535769.1"/>
    </source>
</evidence>
<comment type="caution">
    <text evidence="1">The sequence shown here is derived from an EMBL/GenBank/DDBJ whole genome shotgun (WGS) entry which is preliminary data.</text>
</comment>
<reference evidence="1 2" key="1">
    <citation type="submission" date="2020-10" db="EMBL/GenBank/DDBJ databases">
        <authorList>
            <person name="Peeters C."/>
        </authorList>
    </citation>
    <scope>NUCLEOTIDE SEQUENCE [LARGE SCALE GENOMIC DNA]</scope>
    <source>
        <strain evidence="1 2">LMG 27952</strain>
    </source>
</reference>
<dbReference type="RefSeq" id="WP_201696776.1">
    <property type="nucleotide sequence ID" value="NZ_CAJHCQ010000007.1"/>
</dbReference>
<name>A0ABM8NNY7_9BURK</name>
<dbReference type="Proteomes" id="UP000656319">
    <property type="component" value="Unassembled WGS sequence"/>
</dbReference>
<gene>
    <name evidence="1" type="ORF">LMG27952_03067</name>
</gene>
<accession>A0ABM8NNY7</accession>
<evidence type="ECO:0000313" key="2">
    <source>
        <dbReference type="Proteomes" id="UP000656319"/>
    </source>
</evidence>
<keyword evidence="2" id="KW-1185">Reference proteome</keyword>
<sequence length="119" mass="12981">MHTERLGHFEVELSARQMIHNGGWAAFAAIHAVEAAADEPAAAVFPRQWVVDETVFESEAAAIAGCARGGARFSQGRQFAQPGRVIGQSPHRAAAHKVFQHQQETFHEVVATLSARQMH</sequence>
<proteinExistence type="predicted"/>
<organism evidence="1 2">
    <name type="scientific">Paraburkholderia hiiakae</name>
    <dbReference type="NCBI Taxonomy" id="1081782"/>
    <lineage>
        <taxon>Bacteria</taxon>
        <taxon>Pseudomonadati</taxon>
        <taxon>Pseudomonadota</taxon>
        <taxon>Betaproteobacteria</taxon>
        <taxon>Burkholderiales</taxon>
        <taxon>Burkholderiaceae</taxon>
        <taxon>Paraburkholderia</taxon>
    </lineage>
</organism>
<dbReference type="EMBL" id="CAJHCQ010000007">
    <property type="protein sequence ID" value="CAD6535769.1"/>
    <property type="molecule type" value="Genomic_DNA"/>
</dbReference>
<protein>
    <submittedName>
        <fullName evidence="1">Uncharacterized protein</fullName>
    </submittedName>
</protein>